<protein>
    <submittedName>
        <fullName evidence="1">Uncharacterized protein</fullName>
    </submittedName>
</protein>
<reference evidence="1" key="1">
    <citation type="journal article" date="2022" name="Int. J. Mol. Sci.">
        <title>Draft Genome of Tanacetum Coccineum: Genomic Comparison of Closely Related Tanacetum-Family Plants.</title>
        <authorList>
            <person name="Yamashiro T."/>
            <person name="Shiraishi A."/>
            <person name="Nakayama K."/>
            <person name="Satake H."/>
        </authorList>
    </citation>
    <scope>NUCLEOTIDE SEQUENCE</scope>
</reference>
<name>A0ABQ5C1Y7_9ASTR</name>
<dbReference type="EMBL" id="BQNB010013703">
    <property type="protein sequence ID" value="GJT19274.1"/>
    <property type="molecule type" value="Genomic_DNA"/>
</dbReference>
<proteinExistence type="predicted"/>
<organism evidence="1 2">
    <name type="scientific">Tanacetum coccineum</name>
    <dbReference type="NCBI Taxonomy" id="301880"/>
    <lineage>
        <taxon>Eukaryota</taxon>
        <taxon>Viridiplantae</taxon>
        <taxon>Streptophyta</taxon>
        <taxon>Embryophyta</taxon>
        <taxon>Tracheophyta</taxon>
        <taxon>Spermatophyta</taxon>
        <taxon>Magnoliopsida</taxon>
        <taxon>eudicotyledons</taxon>
        <taxon>Gunneridae</taxon>
        <taxon>Pentapetalae</taxon>
        <taxon>asterids</taxon>
        <taxon>campanulids</taxon>
        <taxon>Asterales</taxon>
        <taxon>Asteraceae</taxon>
        <taxon>Asteroideae</taxon>
        <taxon>Anthemideae</taxon>
        <taxon>Anthemidinae</taxon>
        <taxon>Tanacetum</taxon>
    </lineage>
</organism>
<evidence type="ECO:0000313" key="1">
    <source>
        <dbReference type="EMBL" id="GJT19274.1"/>
    </source>
</evidence>
<evidence type="ECO:0000313" key="2">
    <source>
        <dbReference type="Proteomes" id="UP001151760"/>
    </source>
</evidence>
<gene>
    <name evidence="1" type="ORF">Tco_0877980</name>
</gene>
<reference evidence="1" key="2">
    <citation type="submission" date="2022-01" db="EMBL/GenBank/DDBJ databases">
        <authorList>
            <person name="Yamashiro T."/>
            <person name="Shiraishi A."/>
            <person name="Satake H."/>
            <person name="Nakayama K."/>
        </authorList>
    </citation>
    <scope>NUCLEOTIDE SEQUENCE</scope>
</reference>
<keyword evidence="2" id="KW-1185">Reference proteome</keyword>
<comment type="caution">
    <text evidence="1">The sequence shown here is derived from an EMBL/GenBank/DDBJ whole genome shotgun (WGS) entry which is preliminary data.</text>
</comment>
<sequence length="121" mass="13758">MEISYAVFVFFNSINLMVAKVMNLVLKQIDLVAIPEARLLVQLKAIDSLTGKKEKTEEKLSETIKATKVTGDLWLNVKMTLQLSSRVEAFRKQFITREPLKVYIIKCKGYEEGKSNDDSDA</sequence>
<dbReference type="Proteomes" id="UP001151760">
    <property type="component" value="Unassembled WGS sequence"/>
</dbReference>
<accession>A0ABQ5C1Y7</accession>